<name>A0AA41RKE4_PAPNU</name>
<dbReference type="AlphaFoldDB" id="A0AA41RKE4"/>
<feature type="non-terminal residue" evidence="1">
    <location>
        <position position="1"/>
    </location>
</feature>
<dbReference type="Proteomes" id="UP001177140">
    <property type="component" value="Unassembled WGS sequence"/>
</dbReference>
<keyword evidence="2" id="KW-1185">Reference proteome</keyword>
<accession>A0AA41RKE4</accession>
<comment type="caution">
    <text evidence="1">The sequence shown here is derived from an EMBL/GenBank/DDBJ whole genome shotgun (WGS) entry which is preliminary data.</text>
</comment>
<sequence length="116" mass="12950">MFDGAEDYNPMLYCLEQLFSKVVVTKPTSRSTETYIVALGYKAPKKVDRQMLVPRNLFVINEKMPKGKTCSSGETSISYSEEESVAGRVVLASDFVWSETPYEVLGIACSLSFNDD</sequence>
<organism evidence="1 2">
    <name type="scientific">Papaver nudicaule</name>
    <name type="common">Iceland poppy</name>
    <dbReference type="NCBI Taxonomy" id="74823"/>
    <lineage>
        <taxon>Eukaryota</taxon>
        <taxon>Viridiplantae</taxon>
        <taxon>Streptophyta</taxon>
        <taxon>Embryophyta</taxon>
        <taxon>Tracheophyta</taxon>
        <taxon>Spermatophyta</taxon>
        <taxon>Magnoliopsida</taxon>
        <taxon>Ranunculales</taxon>
        <taxon>Papaveraceae</taxon>
        <taxon>Papaveroideae</taxon>
        <taxon>Papaver</taxon>
    </lineage>
</organism>
<reference evidence="1" key="1">
    <citation type="submission" date="2022-03" db="EMBL/GenBank/DDBJ databases">
        <title>A functionally conserved STORR gene fusion in Papaver species that diverged 16.8 million years ago.</title>
        <authorList>
            <person name="Catania T."/>
        </authorList>
    </citation>
    <scope>NUCLEOTIDE SEQUENCE</scope>
    <source>
        <strain evidence="1">S-191538</strain>
    </source>
</reference>
<gene>
    <name evidence="1" type="ORF">MKW94_027882</name>
</gene>
<evidence type="ECO:0000313" key="1">
    <source>
        <dbReference type="EMBL" id="MCL7021804.1"/>
    </source>
</evidence>
<protein>
    <submittedName>
        <fullName evidence="1">Uncharacterized protein</fullName>
    </submittedName>
</protein>
<dbReference type="EMBL" id="JAJJMA010004957">
    <property type="protein sequence ID" value="MCL7021804.1"/>
    <property type="molecule type" value="Genomic_DNA"/>
</dbReference>
<evidence type="ECO:0000313" key="2">
    <source>
        <dbReference type="Proteomes" id="UP001177140"/>
    </source>
</evidence>
<proteinExistence type="predicted"/>